<dbReference type="HOGENOM" id="CLU_2607942_0_0_1"/>
<reference evidence="2" key="2">
    <citation type="journal article" date="2007" name="Science">
        <title>Genome sequence of Aedes aegypti, a major arbovirus vector.</title>
        <authorList>
            <person name="Nene V."/>
            <person name="Wortman J.R."/>
            <person name="Lawson D."/>
            <person name="Haas B."/>
            <person name="Kodira C."/>
            <person name="Tu Z.J."/>
            <person name="Loftus B."/>
            <person name="Xi Z."/>
            <person name="Megy K."/>
            <person name="Grabherr M."/>
            <person name="Ren Q."/>
            <person name="Zdobnov E.M."/>
            <person name="Lobo N.F."/>
            <person name="Campbell K.S."/>
            <person name="Brown S.E."/>
            <person name="Bonaldo M.F."/>
            <person name="Zhu J."/>
            <person name="Sinkins S.P."/>
            <person name="Hogenkamp D.G."/>
            <person name="Amedeo P."/>
            <person name="Arensburger P."/>
            <person name="Atkinson P.W."/>
            <person name="Bidwell S."/>
            <person name="Biedler J."/>
            <person name="Birney E."/>
            <person name="Bruggner R.V."/>
            <person name="Costas J."/>
            <person name="Coy M.R."/>
            <person name="Crabtree J."/>
            <person name="Crawford M."/>
            <person name="Debruyn B."/>
            <person name="Decaprio D."/>
            <person name="Eiglmeier K."/>
            <person name="Eisenstadt E."/>
            <person name="El-Dorry H."/>
            <person name="Gelbart W.M."/>
            <person name="Gomes S.L."/>
            <person name="Hammond M."/>
            <person name="Hannick L.I."/>
            <person name="Hogan J.R."/>
            <person name="Holmes M.H."/>
            <person name="Jaffe D."/>
            <person name="Johnston J.S."/>
            <person name="Kennedy R.C."/>
            <person name="Koo H."/>
            <person name="Kravitz S."/>
            <person name="Kriventseva E.V."/>
            <person name="Kulp D."/>
            <person name="Labutti K."/>
            <person name="Lee E."/>
            <person name="Li S."/>
            <person name="Lovin D.D."/>
            <person name="Mao C."/>
            <person name="Mauceli E."/>
            <person name="Menck C.F."/>
            <person name="Miller J.R."/>
            <person name="Montgomery P."/>
            <person name="Mori A."/>
            <person name="Nascimento A.L."/>
            <person name="Naveira H.F."/>
            <person name="Nusbaum C."/>
            <person name="O'leary S."/>
            <person name="Orvis J."/>
            <person name="Pertea M."/>
            <person name="Quesneville H."/>
            <person name="Reidenbach K.R."/>
            <person name="Rogers Y.H."/>
            <person name="Roth C.W."/>
            <person name="Schneider J.R."/>
            <person name="Schatz M."/>
            <person name="Shumway M."/>
            <person name="Stanke M."/>
            <person name="Stinson E.O."/>
            <person name="Tubio J.M."/>
            <person name="Vanzee J.P."/>
            <person name="Verjovski-Almeida S."/>
            <person name="Werner D."/>
            <person name="White O."/>
            <person name="Wyder S."/>
            <person name="Zeng Q."/>
            <person name="Zhao Q."/>
            <person name="Zhao Y."/>
            <person name="Hill C.A."/>
            <person name="Raikhel A.S."/>
            <person name="Soares M.B."/>
            <person name="Knudson D.L."/>
            <person name="Lee N.H."/>
            <person name="Galagan J."/>
            <person name="Salzberg S.L."/>
            <person name="Paulsen I.T."/>
            <person name="Dimopoulos G."/>
            <person name="Collins F.H."/>
            <person name="Birren B."/>
            <person name="Fraser-Liggett C.M."/>
            <person name="Severson D.W."/>
        </authorList>
    </citation>
    <scope>NUCLEOTIDE SEQUENCE [LARGE SCALE GENOMIC DNA]</scope>
    <source>
        <strain evidence="2">Liverpool</strain>
    </source>
</reference>
<dbReference type="EMBL" id="CH477259">
    <property type="protein sequence ID" value="EAT45756.1"/>
    <property type="molecule type" value="Genomic_DNA"/>
</dbReference>
<evidence type="ECO:0000313" key="2">
    <source>
        <dbReference type="EMBL" id="EAT45756.1"/>
    </source>
</evidence>
<dbReference type="Proteomes" id="UP000682892">
    <property type="component" value="Unassembled WGS sequence"/>
</dbReference>
<evidence type="ECO:0000256" key="1">
    <source>
        <dbReference type="SAM" id="Phobius"/>
    </source>
</evidence>
<sequence>MELIGATLIVYYFGTCRVFAGSIFRRKKDPDGLIIKKPDSASASPDLFTVRDITVDMDIGKTIANEEETAEQVAANGRK</sequence>
<reference evidence="2" key="3">
    <citation type="submission" date="2012-09" db="EMBL/GenBank/DDBJ databases">
        <authorList>
            <consortium name="VectorBase"/>
        </authorList>
    </citation>
    <scope>NUCLEOTIDE SEQUENCE</scope>
    <source>
        <strain evidence="2">Liverpool</strain>
    </source>
</reference>
<accession>Q17GG9</accession>
<reference evidence="2" key="1">
    <citation type="submission" date="2005-10" db="EMBL/GenBank/DDBJ databases">
        <authorList>
            <person name="Loftus B.J."/>
            <person name="Nene V.M."/>
            <person name="Hannick L.I."/>
            <person name="Bidwell S."/>
            <person name="Haas B."/>
            <person name="Amedeo P."/>
            <person name="Orvis J."/>
            <person name="Wortman J.R."/>
            <person name="White O.R."/>
            <person name="Salzberg S."/>
            <person name="Shumway M."/>
            <person name="Koo H."/>
            <person name="Zhao Y."/>
            <person name="Holmes M."/>
            <person name="Miller J."/>
            <person name="Schatz M."/>
            <person name="Pop M."/>
            <person name="Pai G."/>
            <person name="Utterback T."/>
            <person name="Rogers Y.-H."/>
            <person name="Kravitz S."/>
            <person name="Fraser C.M."/>
        </authorList>
    </citation>
    <scope>NUCLEOTIDE SEQUENCE</scope>
    <source>
        <strain evidence="2">Liverpool</strain>
    </source>
</reference>
<evidence type="ECO:0000313" key="3">
    <source>
        <dbReference type="Proteomes" id="UP000682892"/>
    </source>
</evidence>
<feature type="transmembrane region" description="Helical" evidence="1">
    <location>
        <begin position="6"/>
        <end position="24"/>
    </location>
</feature>
<keyword evidence="1" id="KW-0472">Membrane</keyword>
<proteinExistence type="predicted"/>
<dbReference type="AlphaFoldDB" id="Q17GG9"/>
<dbReference type="PaxDb" id="7159-AAEL002990-PA"/>
<organism evidence="2 3">
    <name type="scientific">Aedes aegypti</name>
    <name type="common">Yellowfever mosquito</name>
    <name type="synonym">Culex aegypti</name>
    <dbReference type="NCBI Taxonomy" id="7159"/>
    <lineage>
        <taxon>Eukaryota</taxon>
        <taxon>Metazoa</taxon>
        <taxon>Ecdysozoa</taxon>
        <taxon>Arthropoda</taxon>
        <taxon>Hexapoda</taxon>
        <taxon>Insecta</taxon>
        <taxon>Pterygota</taxon>
        <taxon>Neoptera</taxon>
        <taxon>Endopterygota</taxon>
        <taxon>Diptera</taxon>
        <taxon>Nematocera</taxon>
        <taxon>Culicoidea</taxon>
        <taxon>Culicidae</taxon>
        <taxon>Culicinae</taxon>
        <taxon>Aedini</taxon>
        <taxon>Aedes</taxon>
        <taxon>Stegomyia</taxon>
    </lineage>
</organism>
<gene>
    <name evidence="2" type="ORF">AaeL_AAEL002990</name>
</gene>
<name>Q17GG9_AEDAE</name>
<keyword evidence="1" id="KW-1133">Transmembrane helix</keyword>
<keyword evidence="1" id="KW-0812">Transmembrane</keyword>
<protein>
    <submittedName>
        <fullName evidence="2">AAEL002990-PA</fullName>
    </submittedName>
</protein>